<name>A0A1M5L3G9_9ACTN</name>
<dbReference type="GO" id="GO:0033164">
    <property type="term" value="F:initiation-specific glycolipid 1,6-alpha-mannosyltransferase activity"/>
    <property type="evidence" value="ECO:0007669"/>
    <property type="project" value="UniProtKB-ARBA"/>
</dbReference>
<comment type="pathway">
    <text evidence="1">Lipid metabolism.</text>
</comment>
<dbReference type="Proteomes" id="UP000186132">
    <property type="component" value="Unassembled WGS sequence"/>
</dbReference>
<evidence type="ECO:0000256" key="5">
    <source>
        <dbReference type="ARBA" id="ARBA00022679"/>
    </source>
</evidence>
<dbReference type="SUPFAM" id="SSF53756">
    <property type="entry name" value="UDP-Glycosyltransferase/glycogen phosphorylase"/>
    <property type="match status" value="1"/>
</dbReference>
<dbReference type="OrthoDB" id="9808602at2"/>
<evidence type="ECO:0000256" key="6">
    <source>
        <dbReference type="ARBA" id="ARBA00023098"/>
    </source>
</evidence>
<dbReference type="CDD" id="cd03801">
    <property type="entry name" value="GT4_PimA-like"/>
    <property type="match status" value="1"/>
</dbReference>
<dbReference type="Gene3D" id="3.40.50.2000">
    <property type="entry name" value="Glycogen Phosphorylase B"/>
    <property type="match status" value="2"/>
</dbReference>
<organism evidence="16 17">
    <name type="scientific">Jatrophihabitans endophyticus</name>
    <dbReference type="NCBI Taxonomy" id="1206085"/>
    <lineage>
        <taxon>Bacteria</taxon>
        <taxon>Bacillati</taxon>
        <taxon>Actinomycetota</taxon>
        <taxon>Actinomycetes</taxon>
        <taxon>Jatrophihabitantales</taxon>
        <taxon>Jatrophihabitantaceae</taxon>
        <taxon>Jatrophihabitans</taxon>
    </lineage>
</organism>
<evidence type="ECO:0000256" key="1">
    <source>
        <dbReference type="ARBA" id="ARBA00005189"/>
    </source>
</evidence>
<evidence type="ECO:0000256" key="11">
    <source>
        <dbReference type="ARBA" id="ARBA00075163"/>
    </source>
</evidence>
<accession>A0A1M5L3G9</accession>
<evidence type="ECO:0000256" key="14">
    <source>
        <dbReference type="ARBA" id="ARBA00079381"/>
    </source>
</evidence>
<dbReference type="AlphaFoldDB" id="A0A1M5L3G9"/>
<dbReference type="InterPro" id="IPR050194">
    <property type="entry name" value="Glycosyltransferase_grp1"/>
</dbReference>
<gene>
    <name evidence="16" type="ORF">SAMN05443575_2340</name>
</gene>
<dbReference type="FunFam" id="3.40.50.2000:FF:000069">
    <property type="entry name" value="Alpha-(1-6)-phosphatidylinositol monomannoside mannosyltransferase"/>
    <property type="match status" value="1"/>
</dbReference>
<evidence type="ECO:0000256" key="9">
    <source>
        <dbReference type="ARBA" id="ARBA00060651"/>
    </source>
</evidence>
<keyword evidence="5 16" id="KW-0808">Transferase</keyword>
<evidence type="ECO:0000256" key="12">
    <source>
        <dbReference type="ARBA" id="ARBA00076875"/>
    </source>
</evidence>
<dbReference type="InterPro" id="IPR001296">
    <property type="entry name" value="Glyco_trans_1"/>
</dbReference>
<dbReference type="FunFam" id="3.40.50.2000:FF:000115">
    <property type="entry name" value="Alpha-(1-6)-phosphatidylinositol monomannoside mannosyltransferase"/>
    <property type="match status" value="1"/>
</dbReference>
<keyword evidence="17" id="KW-1185">Reference proteome</keyword>
<dbReference type="GO" id="GO:0009247">
    <property type="term" value="P:glycolipid biosynthetic process"/>
    <property type="evidence" value="ECO:0007669"/>
    <property type="project" value="UniProtKB-ARBA"/>
</dbReference>
<protein>
    <recommendedName>
        <fullName evidence="10">phosphatidyl-myo-inositol dimannoside synthase</fullName>
        <ecNumber evidence="10">2.4.1.346</ecNumber>
    </recommendedName>
    <alternativeName>
        <fullName evidence="11">Alpha-D-mannose-alpha-(1-6)-phosphatidylmyo-inositol-mannosyltransferase</fullName>
    </alternativeName>
    <alternativeName>
        <fullName evidence="14">Alpha-mannosyltransferase</fullName>
    </alternativeName>
    <alternativeName>
        <fullName evidence="13">Guanosine diphosphomannose-phosphatidyl-inositol alpha-mannosyltransferase</fullName>
    </alternativeName>
    <alternativeName>
        <fullName evidence="12">Phosphatidylinositol alpha-mannosyltransferase</fullName>
    </alternativeName>
</protein>
<comment type="pathway">
    <text evidence="9">Phospholipid metabolism; phosphatidylinositol metabolism.</text>
</comment>
<dbReference type="STRING" id="1206085.SAMN05443575_2340"/>
<dbReference type="RefSeq" id="WP_073390366.1">
    <property type="nucleotide sequence ID" value="NZ_FQVU01000003.1"/>
</dbReference>
<dbReference type="EMBL" id="FQVU01000003">
    <property type="protein sequence ID" value="SHG59558.1"/>
    <property type="molecule type" value="Genomic_DNA"/>
</dbReference>
<evidence type="ECO:0000256" key="7">
    <source>
        <dbReference type="ARBA" id="ARBA00051960"/>
    </source>
</evidence>
<evidence type="ECO:0000259" key="15">
    <source>
        <dbReference type="Pfam" id="PF00534"/>
    </source>
</evidence>
<evidence type="ECO:0000256" key="10">
    <source>
        <dbReference type="ARBA" id="ARBA00066957"/>
    </source>
</evidence>
<keyword evidence="6" id="KW-0443">Lipid metabolism</keyword>
<keyword evidence="3" id="KW-0444">Lipid biosynthesis</keyword>
<evidence type="ECO:0000256" key="4">
    <source>
        <dbReference type="ARBA" id="ARBA00022676"/>
    </source>
</evidence>
<dbReference type="Pfam" id="PF00534">
    <property type="entry name" value="Glycos_transf_1"/>
    <property type="match status" value="1"/>
</dbReference>
<keyword evidence="4 16" id="KW-0328">Glycosyltransferase</keyword>
<sequence>MTGPARAAGHRRTLVVTNDFPPRQGGIQSFVHEMALRQPPGSIVVHASDHAGAADFDAAQPFPVVRHGTGLLLPTPAVRARAVALLREHGCSAVWFGAAAPLGLLAPALRAAGAERVLAMTHGHEAGWAMLPGARQALRRIGDGADVVTYLGEYFRRRLRGPLGRHAELVQLTPGVDVETFRSDVDGTAVRARHGLADRPTVVCVSRLVPRKGQDVLVRALPLVRREIPDAALLLVGGGPYRDRLVELAGRHGVAPDVVVTGAVAQAELPAHYAAGDVFAMPCRTRRLGMDVEGLGIVFLEASATGLPVVVGDSGGAPDAVRDGETGYVVDGRDEHAVADRLVTLLRDDALRARMGAAGRAWVERDWRWDVLAGRLRALLDG</sequence>
<evidence type="ECO:0000313" key="17">
    <source>
        <dbReference type="Proteomes" id="UP000186132"/>
    </source>
</evidence>
<dbReference type="GO" id="GO:0043750">
    <property type="term" value="F:phosphatidylinositol alpha-mannosyltransferase activity"/>
    <property type="evidence" value="ECO:0007669"/>
    <property type="project" value="UniProtKB-ARBA"/>
</dbReference>
<proteinExistence type="inferred from homology"/>
<reference evidence="16 17" key="1">
    <citation type="submission" date="2016-11" db="EMBL/GenBank/DDBJ databases">
        <authorList>
            <person name="Jaros S."/>
            <person name="Januszkiewicz K."/>
            <person name="Wedrychowicz H."/>
        </authorList>
    </citation>
    <scope>NUCLEOTIDE SEQUENCE [LARGE SCALE GENOMIC DNA]</scope>
    <source>
        <strain evidence="16 17">DSM 45627</strain>
    </source>
</reference>
<dbReference type="EC" id="2.4.1.346" evidence="10"/>
<evidence type="ECO:0000256" key="13">
    <source>
        <dbReference type="ARBA" id="ARBA00077842"/>
    </source>
</evidence>
<evidence type="ECO:0000256" key="2">
    <source>
        <dbReference type="ARBA" id="ARBA00009481"/>
    </source>
</evidence>
<dbReference type="GO" id="GO:0016020">
    <property type="term" value="C:membrane"/>
    <property type="evidence" value="ECO:0007669"/>
    <property type="project" value="GOC"/>
</dbReference>
<evidence type="ECO:0000256" key="8">
    <source>
        <dbReference type="ARBA" id="ARBA00052876"/>
    </source>
</evidence>
<dbReference type="PANTHER" id="PTHR45947">
    <property type="entry name" value="SULFOQUINOVOSYL TRANSFERASE SQD2"/>
    <property type="match status" value="1"/>
</dbReference>
<dbReference type="PANTHER" id="PTHR45947:SF3">
    <property type="entry name" value="SULFOQUINOVOSYL TRANSFERASE SQD2"/>
    <property type="match status" value="1"/>
</dbReference>
<comment type="catalytic activity">
    <reaction evidence="8">
        <text>a 1,2-diacyl-sn-glycero-3-phospho-[alpha-D-mannopyranosyl-(1&lt;-&gt;6)-D-myo-inositol] + GDP-alpha-D-mannose = a 2,6-O-bis(alpha-D-mannopyranosyl)-1-phosphatidyl-1D-myo-inositol + GDP + H(+)</text>
        <dbReference type="Rhea" id="RHEA:52440"/>
        <dbReference type="ChEBI" id="CHEBI:15378"/>
        <dbReference type="ChEBI" id="CHEBI:57527"/>
        <dbReference type="ChEBI" id="CHEBI:58189"/>
        <dbReference type="ChEBI" id="CHEBI:87673"/>
        <dbReference type="ChEBI" id="CHEBI:136624"/>
        <dbReference type="EC" id="2.4.1.346"/>
    </reaction>
</comment>
<comment type="catalytic activity">
    <reaction evidence="7">
        <text>a 1,2-diacyl-sn-glycero-3-phospho-[alpha-D-6-acyl-mannopyranosyl-(1&lt;-&gt;6)-D-myo-inositol] + GDP-alpha-D-mannose = a 2-O-(alpha-D-mannosyl)-6-O-(6-O-acyl-alpha-D-mannosyl)-1-phosphatidyl-1D-myo-inositol + GDP + H(+)</text>
        <dbReference type="Rhea" id="RHEA:52444"/>
        <dbReference type="ChEBI" id="CHEBI:15378"/>
        <dbReference type="ChEBI" id="CHEBI:57527"/>
        <dbReference type="ChEBI" id="CHEBI:58189"/>
        <dbReference type="ChEBI" id="CHEBI:88053"/>
        <dbReference type="ChEBI" id="CHEBI:136625"/>
        <dbReference type="EC" id="2.4.1.346"/>
    </reaction>
</comment>
<comment type="similarity">
    <text evidence="2">Belongs to the glycosyltransferase group 1 family. Glycosyltransferase 4 subfamily.</text>
</comment>
<evidence type="ECO:0000313" key="16">
    <source>
        <dbReference type="EMBL" id="SHG59558.1"/>
    </source>
</evidence>
<evidence type="ECO:0000256" key="3">
    <source>
        <dbReference type="ARBA" id="ARBA00022516"/>
    </source>
</evidence>
<feature type="domain" description="Glycosyl transferase family 1" evidence="15">
    <location>
        <begin position="192"/>
        <end position="362"/>
    </location>
</feature>